<dbReference type="GO" id="GO:0042597">
    <property type="term" value="C:periplasmic space"/>
    <property type="evidence" value="ECO:0007669"/>
    <property type="project" value="UniProtKB-SubCell"/>
</dbReference>
<dbReference type="Proteomes" id="UP000027583">
    <property type="component" value="Unassembled WGS sequence"/>
</dbReference>
<accession>A0A060QK36</accession>
<comment type="similarity">
    <text evidence="2">Belongs to the bacterial solute-binding protein SsuA/TauA family.</text>
</comment>
<dbReference type="PANTHER" id="PTHR30024:SF47">
    <property type="entry name" value="TAURINE-BINDING PERIPLASMIC PROTEIN"/>
    <property type="match status" value="1"/>
</dbReference>
<protein>
    <submittedName>
        <fullName evidence="4">Uncharacterized protein</fullName>
    </submittedName>
</protein>
<name>A0A060QK36_9PROT</name>
<organism evidence="4 5">
    <name type="scientific">Asaia bogorensis</name>
    <dbReference type="NCBI Taxonomy" id="91915"/>
    <lineage>
        <taxon>Bacteria</taxon>
        <taxon>Pseudomonadati</taxon>
        <taxon>Pseudomonadota</taxon>
        <taxon>Alphaproteobacteria</taxon>
        <taxon>Acetobacterales</taxon>
        <taxon>Acetobacteraceae</taxon>
        <taxon>Asaia</taxon>
    </lineage>
</organism>
<evidence type="ECO:0000313" key="5">
    <source>
        <dbReference type="Proteomes" id="UP000027583"/>
    </source>
</evidence>
<proteinExistence type="inferred from homology"/>
<dbReference type="SUPFAM" id="SSF53850">
    <property type="entry name" value="Periplasmic binding protein-like II"/>
    <property type="match status" value="1"/>
</dbReference>
<sequence>MAAPSRRLVLMGAGGIILATVLQSRHVFHHRTQIATDGKPRRVRLAWPESDYDPLLWLCQQGLFGRYNVQVDIVEVGGGNSAIDAVQNGRADAALSPLLDWLPALYQDDAEDLPAKLACGVRGGSYRLLVRRDLKLHKVADLAGKKIGVMSLEGADRRFVSIQLRRRGLHPTDSVHWVAIPADDMADALRAGELDAVAVHDPMGWRILQQTQGVSWNMLDSMTGAERERIDLTLGIATRALAQDPGLAAALTAALSDAQHEFPAHRDELALLWDKDKDAPDDAKGMLDREITSHPVTGHPLRVQVEQYVDELKLLGLMQDADNATDIAHRICLPV</sequence>
<dbReference type="eggNOG" id="COG0715">
    <property type="taxonomic scope" value="Bacteria"/>
</dbReference>
<evidence type="ECO:0000256" key="2">
    <source>
        <dbReference type="ARBA" id="ARBA00010742"/>
    </source>
</evidence>
<reference evidence="4 5" key="1">
    <citation type="journal article" date="2014" name="Genome Biol. Evol.">
        <title>Acetic acid bacteria genomes reveal functional traits for adaptation to life in insect guts.</title>
        <authorList>
            <person name="Chouaia B."/>
            <person name="Gaiarsa S."/>
            <person name="Crotti E."/>
            <person name="Comandatore F."/>
            <person name="Degli Esposti M."/>
            <person name="Ricci I."/>
            <person name="Alma A."/>
            <person name="Favia G."/>
            <person name="Bandi C."/>
            <person name="Daffonchio D."/>
        </authorList>
    </citation>
    <scope>NUCLEOTIDE SEQUENCE [LARGE SCALE GENOMIC DNA]</scope>
    <source>
        <strain evidence="4 5">SF2.1</strain>
    </source>
</reference>
<comment type="subcellular location">
    <subcellularLocation>
        <location evidence="1">Periplasm</location>
    </subcellularLocation>
</comment>
<comment type="caution">
    <text evidence="4">The sequence shown here is derived from an EMBL/GenBank/DDBJ whole genome shotgun (WGS) entry which is preliminary data.</text>
</comment>
<gene>
    <name evidence="4" type="ORF">ASAP_1142</name>
</gene>
<dbReference type="EMBL" id="CBLX010000009">
    <property type="protein sequence ID" value="CDG39187.1"/>
    <property type="molecule type" value="Genomic_DNA"/>
</dbReference>
<evidence type="ECO:0000256" key="3">
    <source>
        <dbReference type="ARBA" id="ARBA00022729"/>
    </source>
</evidence>
<reference evidence="4 5" key="2">
    <citation type="journal article" date="2014" name="PLoS ONE">
        <title>Evolution of mitochondria reconstructed from the energy metabolism of living bacteria.</title>
        <authorList>
            <person name="Degli Esposti M."/>
            <person name="Chouaia B."/>
            <person name="Comandatore F."/>
            <person name="Crotti E."/>
            <person name="Sassera D."/>
            <person name="Lievens P.M."/>
            <person name="Daffonchio D."/>
            <person name="Bandi C."/>
        </authorList>
    </citation>
    <scope>NUCLEOTIDE SEQUENCE [LARGE SCALE GENOMIC DNA]</scope>
    <source>
        <strain evidence="4 5">SF2.1</strain>
    </source>
</reference>
<dbReference type="RefSeq" id="WP_023978605.1">
    <property type="nucleotide sequence ID" value="NZ_CBLX010000009.1"/>
</dbReference>
<evidence type="ECO:0000313" key="4">
    <source>
        <dbReference type="EMBL" id="CDG39187.1"/>
    </source>
</evidence>
<dbReference type="PANTHER" id="PTHR30024">
    <property type="entry name" value="ALIPHATIC SULFONATES-BINDING PROTEIN-RELATED"/>
    <property type="match status" value="1"/>
</dbReference>
<keyword evidence="3" id="KW-0732">Signal</keyword>
<dbReference type="Pfam" id="PF13379">
    <property type="entry name" value="NMT1_2"/>
    <property type="match status" value="1"/>
</dbReference>
<dbReference type="Gene3D" id="3.40.190.10">
    <property type="entry name" value="Periplasmic binding protein-like II"/>
    <property type="match status" value="2"/>
</dbReference>
<dbReference type="AlphaFoldDB" id="A0A060QK36"/>
<evidence type="ECO:0000256" key="1">
    <source>
        <dbReference type="ARBA" id="ARBA00004418"/>
    </source>
</evidence>